<dbReference type="PANTHER" id="PTHR33454">
    <property type="entry name" value="PROLAMIN PPROL 14P"/>
    <property type="match status" value="1"/>
</dbReference>
<organism evidence="7 8">
    <name type="scientific">Dichanthelium oligosanthes</name>
    <dbReference type="NCBI Taxonomy" id="888268"/>
    <lineage>
        <taxon>Eukaryota</taxon>
        <taxon>Viridiplantae</taxon>
        <taxon>Streptophyta</taxon>
        <taxon>Embryophyta</taxon>
        <taxon>Tracheophyta</taxon>
        <taxon>Spermatophyta</taxon>
        <taxon>Magnoliopsida</taxon>
        <taxon>Liliopsida</taxon>
        <taxon>Poales</taxon>
        <taxon>Poaceae</taxon>
        <taxon>PACMAD clade</taxon>
        <taxon>Panicoideae</taxon>
        <taxon>Panicodae</taxon>
        <taxon>Paniceae</taxon>
        <taxon>Dichantheliinae</taxon>
        <taxon>Dichanthelium</taxon>
    </lineage>
</organism>
<evidence type="ECO:0000256" key="5">
    <source>
        <dbReference type="SAM" id="SignalP"/>
    </source>
</evidence>
<dbReference type="InterPro" id="IPR001954">
    <property type="entry name" value="Glia_glutenin"/>
</dbReference>
<dbReference type="Pfam" id="PF13016">
    <property type="entry name" value="Gliadin"/>
    <property type="match status" value="1"/>
</dbReference>
<keyword evidence="8" id="KW-1185">Reference proteome</keyword>
<evidence type="ECO:0000313" key="8">
    <source>
        <dbReference type="Proteomes" id="UP000095767"/>
    </source>
</evidence>
<dbReference type="InterPro" id="IPR000480">
    <property type="entry name" value="Glutelin"/>
</dbReference>
<sequence length="174" mass="18796">MKMLMVVLAVLAFAAAAASAQQLSWEWPHQQGMYGAGGAVGLYPCAEFLRQPQCSPVAAPYYARREQTMWQPSAVCQPLRQQCCQQLSLMDGMSRCLAMCGVAQSVVQQLQGAGGSLYQPAMMQQWQQLLPAAHQAPMAVAQAAQDLPAMCGLYQLPSYCTTPCALSAAIPPYY</sequence>
<proteinExistence type="inferred from homology"/>
<dbReference type="SUPFAM" id="SSF47699">
    <property type="entry name" value="Bifunctional inhibitor/lipid-transfer protein/seed storage 2S albumin"/>
    <property type="match status" value="1"/>
</dbReference>
<dbReference type="InterPro" id="IPR036312">
    <property type="entry name" value="Bifun_inhib/LTP/seed_sf"/>
</dbReference>
<dbReference type="AlphaFoldDB" id="A0A1E5VU26"/>
<protein>
    <recommendedName>
        <fullName evidence="6">Bifunctional inhibitor/plant lipid transfer protein/seed storage helical domain-containing protein</fullName>
    </recommendedName>
</protein>
<feature type="signal peptide" evidence="5">
    <location>
        <begin position="1"/>
        <end position="20"/>
    </location>
</feature>
<comment type="similarity">
    <text evidence="4">Belongs to the prolamin family.</text>
</comment>
<dbReference type="GO" id="GO:0045735">
    <property type="term" value="F:nutrient reservoir activity"/>
    <property type="evidence" value="ECO:0007669"/>
    <property type="project" value="UniProtKB-KW"/>
</dbReference>
<dbReference type="Proteomes" id="UP000095767">
    <property type="component" value="Unassembled WGS sequence"/>
</dbReference>
<name>A0A1E5VU26_9POAL</name>
<dbReference type="SMART" id="SM00499">
    <property type="entry name" value="AAI"/>
    <property type="match status" value="1"/>
</dbReference>
<evidence type="ECO:0000256" key="4">
    <source>
        <dbReference type="ARBA" id="ARBA00023784"/>
    </source>
</evidence>
<evidence type="ECO:0000256" key="1">
    <source>
        <dbReference type="ARBA" id="ARBA00022729"/>
    </source>
</evidence>
<dbReference type="Gene3D" id="1.10.110.10">
    <property type="entry name" value="Plant lipid-transfer and hydrophobic proteins"/>
    <property type="match status" value="1"/>
</dbReference>
<keyword evidence="2" id="KW-0758">Storage protein</keyword>
<evidence type="ECO:0000313" key="7">
    <source>
        <dbReference type="EMBL" id="OEL28574.1"/>
    </source>
</evidence>
<reference evidence="7 8" key="1">
    <citation type="submission" date="2016-09" db="EMBL/GenBank/DDBJ databases">
        <title>The draft genome of Dichanthelium oligosanthes: A C3 panicoid grass species.</title>
        <authorList>
            <person name="Studer A.J."/>
            <person name="Schnable J.C."/>
            <person name="Brutnell T.P."/>
        </authorList>
    </citation>
    <scope>NUCLEOTIDE SEQUENCE [LARGE SCALE GENOMIC DNA]</scope>
    <source>
        <strain evidence="8">cv. Kellogg 1175</strain>
        <tissue evidence="7">Leaf</tissue>
    </source>
</reference>
<accession>A0A1E5VU26</accession>
<evidence type="ECO:0000259" key="6">
    <source>
        <dbReference type="SMART" id="SM00499"/>
    </source>
</evidence>
<dbReference type="PRINTS" id="PR00211">
    <property type="entry name" value="GLUTELIN"/>
</dbReference>
<evidence type="ECO:0000256" key="3">
    <source>
        <dbReference type="ARBA" id="ARBA00023129"/>
    </source>
</evidence>
<evidence type="ECO:0000256" key="2">
    <source>
        <dbReference type="ARBA" id="ARBA00022761"/>
    </source>
</evidence>
<keyword evidence="3" id="KW-0708">Seed storage protein</keyword>
<gene>
    <name evidence="7" type="ORF">BAE44_0010409</name>
</gene>
<comment type="caution">
    <text evidence="7">The sequence shown here is derived from an EMBL/GenBank/DDBJ whole genome shotgun (WGS) entry which is preliminary data.</text>
</comment>
<dbReference type="InterPro" id="IPR016140">
    <property type="entry name" value="Bifunc_inhib/LTP/seed_store"/>
</dbReference>
<dbReference type="OrthoDB" id="691187at2759"/>
<keyword evidence="1 5" id="KW-0732">Signal</keyword>
<feature type="domain" description="Bifunctional inhibitor/plant lipid transfer protein/seed storage helical" evidence="6">
    <location>
        <begin position="45"/>
        <end position="160"/>
    </location>
</feature>
<dbReference type="EMBL" id="LWDX02029694">
    <property type="protein sequence ID" value="OEL28574.1"/>
    <property type="molecule type" value="Genomic_DNA"/>
</dbReference>
<dbReference type="PANTHER" id="PTHR33454:SF19">
    <property type="entry name" value="PROLAMIN PPROL 14P"/>
    <property type="match status" value="1"/>
</dbReference>
<feature type="chain" id="PRO_5009188546" description="Bifunctional inhibitor/plant lipid transfer protein/seed storage helical domain-containing protein" evidence="5">
    <location>
        <begin position="21"/>
        <end position="174"/>
    </location>
</feature>